<dbReference type="PANTHER" id="PTHR36216:SF1">
    <property type="entry name" value="HTH ARSR-TYPE DOMAIN-CONTAINING PROTEIN"/>
    <property type="match status" value="1"/>
</dbReference>
<sequence length="172" mass="19711">MEELSETVSAQDLLLKLIEREPGIRYRELLRSTGFANGVLTYHLSALERASVIRVDRQQARITRYYPVNVPESESQVLGYIRHEPIREIVSFVLSQDMCTFAEIVEHTGKAPSTISAHLKRLKDAGILSVRYGEYQLYSLANKELIADVLSKYRQTFADKVVDNYVEMLDEL</sequence>
<feature type="domain" description="HTH arsR-type" evidence="1">
    <location>
        <begin position="76"/>
        <end position="151"/>
    </location>
</feature>
<evidence type="ECO:0000313" key="2">
    <source>
        <dbReference type="EMBL" id="AIF84883.1"/>
    </source>
</evidence>
<dbReference type="SUPFAM" id="SSF46785">
    <property type="entry name" value="Winged helix' DNA-binding domain"/>
    <property type="match status" value="2"/>
</dbReference>
<dbReference type="InterPro" id="IPR056504">
    <property type="entry name" value="HTH_HVO_0163_N"/>
</dbReference>
<gene>
    <name evidence="2" type="ORF">NTE_02845</name>
</gene>
<evidence type="ECO:0000313" key="3">
    <source>
        <dbReference type="Proteomes" id="UP000028194"/>
    </source>
</evidence>
<dbReference type="HOGENOM" id="CLU_109676_2_0_2"/>
<reference evidence="2 3" key="1">
    <citation type="journal article" date="2014" name="PLoS ONE">
        <title>Genome Sequence of Candidatus Nitrososphaera evergladensis from Group I.1b Enriched from Everglades Soil Reveals Novel Genomic Features of the Ammonia-Oxidizing Archaea.</title>
        <authorList>
            <person name="Zhalnina K.V."/>
            <person name="Dias R."/>
            <person name="Leonard M.T."/>
            <person name="Dorr de Quadros P."/>
            <person name="Camargo F.A."/>
            <person name="Drew J.C."/>
            <person name="Farmerie W.G."/>
            <person name="Daroub S.H."/>
            <person name="Triplett E.W."/>
        </authorList>
    </citation>
    <scope>NUCLEOTIDE SEQUENCE [LARGE SCALE GENOMIC DNA]</scope>
    <source>
        <strain evidence="2 3">SR1</strain>
    </source>
</reference>
<proteinExistence type="predicted"/>
<dbReference type="STRING" id="1459636.NTE_02845"/>
<dbReference type="Pfam" id="PF01022">
    <property type="entry name" value="HTH_5"/>
    <property type="match status" value="1"/>
</dbReference>
<dbReference type="RefSeq" id="WP_148701381.1">
    <property type="nucleotide sequence ID" value="NZ_CP007174.1"/>
</dbReference>
<dbReference type="Gene3D" id="1.10.10.10">
    <property type="entry name" value="Winged helix-like DNA-binding domain superfamily/Winged helix DNA-binding domain"/>
    <property type="match status" value="2"/>
</dbReference>
<dbReference type="eggNOG" id="arCOG02611">
    <property type="taxonomic scope" value="Archaea"/>
</dbReference>
<accession>A0A075MUR0</accession>
<protein>
    <recommendedName>
        <fullName evidence="1">HTH arsR-type domain-containing protein</fullName>
    </recommendedName>
</protein>
<dbReference type="PANTHER" id="PTHR36216">
    <property type="entry name" value="TRANSCRIPTIONAL REGULATOR, TRMB"/>
    <property type="match status" value="1"/>
</dbReference>
<dbReference type="CDD" id="cd00090">
    <property type="entry name" value="HTH_ARSR"/>
    <property type="match status" value="1"/>
</dbReference>
<dbReference type="EMBL" id="CP007174">
    <property type="protein sequence ID" value="AIF84883.1"/>
    <property type="molecule type" value="Genomic_DNA"/>
</dbReference>
<dbReference type="GeneID" id="41598527"/>
<dbReference type="SMART" id="SM00418">
    <property type="entry name" value="HTH_ARSR"/>
    <property type="match status" value="1"/>
</dbReference>
<dbReference type="Proteomes" id="UP000028194">
    <property type="component" value="Chromosome"/>
</dbReference>
<name>A0A075MUR0_9ARCH</name>
<dbReference type="InterPro" id="IPR001845">
    <property type="entry name" value="HTH_ArsR_DNA-bd_dom"/>
</dbReference>
<dbReference type="GO" id="GO:0003700">
    <property type="term" value="F:DNA-binding transcription factor activity"/>
    <property type="evidence" value="ECO:0007669"/>
    <property type="project" value="InterPro"/>
</dbReference>
<dbReference type="AlphaFoldDB" id="A0A075MUR0"/>
<keyword evidence="3" id="KW-1185">Reference proteome</keyword>
<dbReference type="InterPro" id="IPR011991">
    <property type="entry name" value="ArsR-like_HTH"/>
</dbReference>
<evidence type="ECO:0000259" key="1">
    <source>
        <dbReference type="SMART" id="SM00418"/>
    </source>
</evidence>
<dbReference type="InterPro" id="IPR036390">
    <property type="entry name" value="WH_DNA-bd_sf"/>
</dbReference>
<dbReference type="InterPro" id="IPR036388">
    <property type="entry name" value="WH-like_DNA-bd_sf"/>
</dbReference>
<dbReference type="Pfam" id="PF24266">
    <property type="entry name" value="HTH_HVO_0163_N"/>
    <property type="match status" value="1"/>
</dbReference>
<dbReference type="KEGG" id="nev:NTE_02845"/>
<organism evidence="2 3">
    <name type="scientific">Candidatus Nitrososphaera evergladensis SR1</name>
    <dbReference type="NCBI Taxonomy" id="1459636"/>
    <lineage>
        <taxon>Archaea</taxon>
        <taxon>Nitrososphaerota</taxon>
        <taxon>Nitrososphaeria</taxon>
        <taxon>Nitrososphaerales</taxon>
        <taxon>Nitrososphaeraceae</taxon>
        <taxon>Nitrososphaera</taxon>
    </lineage>
</organism>
<dbReference type="OrthoDB" id="28610at2157"/>